<dbReference type="Proteomes" id="UP001612415">
    <property type="component" value="Unassembled WGS sequence"/>
</dbReference>
<dbReference type="RefSeq" id="WP_398659062.1">
    <property type="nucleotide sequence ID" value="NZ_JBITDC010000011.1"/>
</dbReference>
<dbReference type="InterPro" id="IPR011701">
    <property type="entry name" value="MFS"/>
</dbReference>
<dbReference type="Pfam" id="PF07690">
    <property type="entry name" value="MFS_1"/>
    <property type="match status" value="1"/>
</dbReference>
<evidence type="ECO:0000256" key="6">
    <source>
        <dbReference type="SAM" id="Phobius"/>
    </source>
</evidence>
<comment type="subcellular location">
    <subcellularLocation>
        <location evidence="1">Cell membrane</location>
        <topology evidence="1">Multi-pass membrane protein</topology>
    </subcellularLocation>
</comment>
<feature type="transmembrane region" description="Helical" evidence="6">
    <location>
        <begin position="290"/>
        <end position="310"/>
    </location>
</feature>
<feature type="transmembrane region" description="Helical" evidence="6">
    <location>
        <begin position="234"/>
        <end position="253"/>
    </location>
</feature>
<dbReference type="InterPro" id="IPR036259">
    <property type="entry name" value="MFS_trans_sf"/>
</dbReference>
<feature type="transmembrane region" description="Helical" evidence="6">
    <location>
        <begin position="70"/>
        <end position="91"/>
    </location>
</feature>
<feature type="transmembrane region" description="Helical" evidence="6">
    <location>
        <begin position="322"/>
        <end position="342"/>
    </location>
</feature>
<keyword evidence="5 6" id="KW-0472">Membrane</keyword>
<keyword evidence="9" id="KW-1185">Reference proteome</keyword>
<evidence type="ECO:0000256" key="4">
    <source>
        <dbReference type="ARBA" id="ARBA00022989"/>
    </source>
</evidence>
<evidence type="ECO:0000256" key="2">
    <source>
        <dbReference type="ARBA" id="ARBA00022475"/>
    </source>
</evidence>
<feature type="transmembrane region" description="Helical" evidence="6">
    <location>
        <begin position="156"/>
        <end position="178"/>
    </location>
</feature>
<dbReference type="Gene3D" id="1.20.1250.20">
    <property type="entry name" value="MFS general substrate transporter like domains"/>
    <property type="match status" value="2"/>
</dbReference>
<feature type="domain" description="Major facilitator superfamily (MFS) profile" evidence="7">
    <location>
        <begin position="1"/>
        <end position="378"/>
    </location>
</feature>
<organism evidence="8 9">
    <name type="scientific">Streptomyces cellulosae</name>
    <dbReference type="NCBI Taxonomy" id="1968"/>
    <lineage>
        <taxon>Bacteria</taxon>
        <taxon>Bacillati</taxon>
        <taxon>Actinomycetota</taxon>
        <taxon>Actinomycetes</taxon>
        <taxon>Kitasatosporales</taxon>
        <taxon>Streptomycetaceae</taxon>
        <taxon>Streptomyces</taxon>
    </lineage>
</organism>
<dbReference type="InterPro" id="IPR050189">
    <property type="entry name" value="MFS_Efflux_Transporters"/>
</dbReference>
<dbReference type="CDD" id="cd17324">
    <property type="entry name" value="MFS_NepI_like"/>
    <property type="match status" value="1"/>
</dbReference>
<dbReference type="SUPFAM" id="SSF103473">
    <property type="entry name" value="MFS general substrate transporter"/>
    <property type="match status" value="1"/>
</dbReference>
<evidence type="ECO:0000313" key="8">
    <source>
        <dbReference type="EMBL" id="MFI5678517.1"/>
    </source>
</evidence>
<proteinExistence type="predicted"/>
<evidence type="ECO:0000256" key="1">
    <source>
        <dbReference type="ARBA" id="ARBA00004651"/>
    </source>
</evidence>
<feature type="transmembrane region" description="Helical" evidence="6">
    <location>
        <begin position="354"/>
        <end position="373"/>
    </location>
</feature>
<reference evidence="8 9" key="1">
    <citation type="submission" date="2024-10" db="EMBL/GenBank/DDBJ databases">
        <title>The Natural Products Discovery Center: Release of the First 8490 Sequenced Strains for Exploring Actinobacteria Biosynthetic Diversity.</title>
        <authorList>
            <person name="Kalkreuter E."/>
            <person name="Kautsar S.A."/>
            <person name="Yang D."/>
            <person name="Bader C.D."/>
            <person name="Teijaro C.N."/>
            <person name="Fluegel L."/>
            <person name="Davis C.M."/>
            <person name="Simpson J.R."/>
            <person name="Lauterbach L."/>
            <person name="Steele A.D."/>
            <person name="Gui C."/>
            <person name="Meng S."/>
            <person name="Li G."/>
            <person name="Viehrig K."/>
            <person name="Ye F."/>
            <person name="Su P."/>
            <person name="Kiefer A.F."/>
            <person name="Nichols A."/>
            <person name="Cepeda A.J."/>
            <person name="Yan W."/>
            <person name="Fan B."/>
            <person name="Jiang Y."/>
            <person name="Adhikari A."/>
            <person name="Zheng C.-J."/>
            <person name="Schuster L."/>
            <person name="Cowan T.M."/>
            <person name="Smanski M.J."/>
            <person name="Chevrette M.G."/>
            <person name="De Carvalho L.P.S."/>
            <person name="Shen B."/>
        </authorList>
    </citation>
    <scope>NUCLEOTIDE SEQUENCE [LARGE SCALE GENOMIC DNA]</scope>
    <source>
        <strain evidence="8 9">NPDC051599</strain>
    </source>
</reference>
<keyword evidence="3 6" id="KW-0812">Transmembrane</keyword>
<feature type="transmembrane region" description="Helical" evidence="6">
    <location>
        <begin position="265"/>
        <end position="284"/>
    </location>
</feature>
<comment type="caution">
    <text evidence="8">The sequence shown here is derived from an EMBL/GenBank/DDBJ whole genome shotgun (WGS) entry which is preliminary data.</text>
</comment>
<feature type="transmembrane region" description="Helical" evidence="6">
    <location>
        <begin position="97"/>
        <end position="116"/>
    </location>
</feature>
<name>A0ABW7Y811_STRCE</name>
<feature type="transmembrane region" description="Helical" evidence="6">
    <location>
        <begin position="199"/>
        <end position="222"/>
    </location>
</feature>
<dbReference type="PANTHER" id="PTHR43124">
    <property type="entry name" value="PURINE EFFLUX PUMP PBUE"/>
    <property type="match status" value="1"/>
</dbReference>
<feature type="transmembrane region" description="Helical" evidence="6">
    <location>
        <begin position="128"/>
        <end position="150"/>
    </location>
</feature>
<keyword evidence="4 6" id="KW-1133">Transmembrane helix</keyword>
<keyword evidence="2" id="KW-1003">Cell membrane</keyword>
<protein>
    <submittedName>
        <fullName evidence="8">MFS transporter</fullName>
    </submittedName>
</protein>
<dbReference type="EMBL" id="JBITDC010000011">
    <property type="protein sequence ID" value="MFI5678517.1"/>
    <property type="molecule type" value="Genomic_DNA"/>
</dbReference>
<sequence length="393" mass="39949">MPFRLAALILAIFCVGTAELSPSGMLDDLSADLAVSIATAGLLVTAYALTMVVGGPAVTALTTRVRRKTLLVALLAVFVLGNVVCALAPGFGVLMTGRVLTAAVHGTFMAVCVVTAGDMVGPGKGGGAVAATQLGINLATVLGVPMGSFLAQHYDWRAPFGVVAALATAAIGLVLAWVPDTPAPTVTAAHEARVFRRPNVWGTVGVTVLCSAGMFTLITYMVPLLTGVGRLPRQWVPAVLLAYGVGSIVGNLLGGRFADRGIDRAVGHLSWALVAVCLLVWLLAPYGPAGALALVLFSLATFALIPGLQAKVLTEAADAPTLSLTANMSAFGLGAALGSWLGGLLTESAYGTRAVPLGAAALTASGALLVLGLRRAARRTPHTFPIAVSTPER</sequence>
<evidence type="ECO:0000313" key="9">
    <source>
        <dbReference type="Proteomes" id="UP001612415"/>
    </source>
</evidence>
<accession>A0ABW7Y811</accession>
<gene>
    <name evidence="8" type="ORF">ACIA8P_28300</name>
</gene>
<evidence type="ECO:0000256" key="3">
    <source>
        <dbReference type="ARBA" id="ARBA00022692"/>
    </source>
</evidence>
<dbReference type="PROSITE" id="PS50850">
    <property type="entry name" value="MFS"/>
    <property type="match status" value="1"/>
</dbReference>
<dbReference type="PANTHER" id="PTHR43124:SF8">
    <property type="entry name" value="INNER MEMBRANE TRANSPORT PROTEIN YDHP"/>
    <property type="match status" value="1"/>
</dbReference>
<feature type="transmembrane region" description="Helical" evidence="6">
    <location>
        <begin position="36"/>
        <end position="58"/>
    </location>
</feature>
<dbReference type="InterPro" id="IPR020846">
    <property type="entry name" value="MFS_dom"/>
</dbReference>
<evidence type="ECO:0000259" key="7">
    <source>
        <dbReference type="PROSITE" id="PS50850"/>
    </source>
</evidence>
<evidence type="ECO:0000256" key="5">
    <source>
        <dbReference type="ARBA" id="ARBA00023136"/>
    </source>
</evidence>